<proteinExistence type="predicted"/>
<reference evidence="3 4" key="1">
    <citation type="submission" date="2023-12" db="EMBL/GenBank/DDBJ databases">
        <title>Description of new species of Mycobacterium terrae complex isolated from sewage at the Sao Paulo Zoological Park Foundation in Brazil.</title>
        <authorList>
            <person name="Romagnoli C.L."/>
            <person name="Conceicao E.C."/>
            <person name="Machado E."/>
            <person name="Barreto L.B.P.F."/>
            <person name="Sharma A."/>
            <person name="Silva N.M."/>
            <person name="Marques L.E."/>
            <person name="Juliana M.A."/>
            <person name="Lourenco M.C.S."/>
            <person name="Digiampietri L.A."/>
            <person name="Suffys P.N."/>
            <person name="Viana-Niero C."/>
        </authorList>
    </citation>
    <scope>NUCLEOTIDE SEQUENCE [LARGE SCALE GENOMIC DNA]</scope>
    <source>
        <strain evidence="3 4">MYC340</strain>
    </source>
</reference>
<organism evidence="3 4">
    <name type="scientific">[Mycobacterium] nativiensis</name>
    <dbReference type="NCBI Taxonomy" id="2855503"/>
    <lineage>
        <taxon>Bacteria</taxon>
        <taxon>Bacillati</taxon>
        <taxon>Actinomycetota</taxon>
        <taxon>Actinomycetes</taxon>
        <taxon>Mycobacteriales</taxon>
        <taxon>Mycobacteriaceae</taxon>
        <taxon>Mycolicibacter</taxon>
    </lineage>
</organism>
<feature type="transmembrane region" description="Helical" evidence="2">
    <location>
        <begin position="89"/>
        <end position="112"/>
    </location>
</feature>
<evidence type="ECO:0000313" key="4">
    <source>
        <dbReference type="Proteomes" id="UP001298593"/>
    </source>
</evidence>
<dbReference type="Proteomes" id="UP001298593">
    <property type="component" value="Unassembled WGS sequence"/>
</dbReference>
<dbReference type="RefSeq" id="WP_224975080.1">
    <property type="nucleotide sequence ID" value="NZ_JAYJJU010000011.1"/>
</dbReference>
<evidence type="ECO:0000313" key="3">
    <source>
        <dbReference type="EMBL" id="MEB3032442.1"/>
    </source>
</evidence>
<evidence type="ECO:0008006" key="5">
    <source>
        <dbReference type="Google" id="ProtNLM"/>
    </source>
</evidence>
<feature type="transmembrane region" description="Helical" evidence="2">
    <location>
        <begin position="146"/>
        <end position="170"/>
    </location>
</feature>
<evidence type="ECO:0000256" key="1">
    <source>
        <dbReference type="SAM" id="MobiDB-lite"/>
    </source>
</evidence>
<dbReference type="EMBL" id="JAYJJU010000011">
    <property type="protein sequence ID" value="MEB3032442.1"/>
    <property type="molecule type" value="Genomic_DNA"/>
</dbReference>
<comment type="caution">
    <text evidence="3">The sequence shown here is derived from an EMBL/GenBank/DDBJ whole genome shotgun (WGS) entry which is preliminary data.</text>
</comment>
<accession>A0ABU5XXE4</accession>
<gene>
    <name evidence="3" type="ORF">KV113_12845</name>
</gene>
<keyword evidence="2" id="KW-0472">Membrane</keyword>
<sequence length="187" mass="19672">MPETTDTGADTGAMPLTEPHMAPIFDTGPHPLPLPLPSDESQPVPVPTPEPESEPEADKPASKSQSAPAKPSKSQVVPGQLRFLRWWHLALVLLAVWIPAAGIGLGLFSWWYSLADKTPAVFVVVVYAAVCVVAGLIVAMVGEKPLLAAVAIALMSAVFASAAAAAPLYGHYFCQHVNRCVGGVIPY</sequence>
<name>A0ABU5XXE4_9MYCO</name>
<feature type="compositionally biased region" description="Low complexity" evidence="1">
    <location>
        <begin position="62"/>
        <end position="73"/>
    </location>
</feature>
<keyword evidence="2" id="KW-0812">Transmembrane</keyword>
<feature type="transmembrane region" description="Helical" evidence="2">
    <location>
        <begin position="118"/>
        <end position="139"/>
    </location>
</feature>
<keyword evidence="4" id="KW-1185">Reference proteome</keyword>
<evidence type="ECO:0000256" key="2">
    <source>
        <dbReference type="SAM" id="Phobius"/>
    </source>
</evidence>
<feature type="region of interest" description="Disordered" evidence="1">
    <location>
        <begin position="1"/>
        <end position="73"/>
    </location>
</feature>
<protein>
    <recommendedName>
        <fullName evidence="5">Transmembrane protein</fullName>
    </recommendedName>
</protein>
<keyword evidence="2" id="KW-1133">Transmembrane helix</keyword>